<keyword evidence="7" id="KW-0998">Cell outer membrane</keyword>
<evidence type="ECO:0000256" key="6">
    <source>
        <dbReference type="ARBA" id="ARBA00023136"/>
    </source>
</evidence>
<organism evidence="9 10">
    <name type="scientific">Pedobacter xixiisoli</name>
    <dbReference type="NCBI Taxonomy" id="1476464"/>
    <lineage>
        <taxon>Bacteria</taxon>
        <taxon>Pseudomonadati</taxon>
        <taxon>Bacteroidota</taxon>
        <taxon>Sphingobacteriia</taxon>
        <taxon>Sphingobacteriales</taxon>
        <taxon>Sphingobacteriaceae</taxon>
        <taxon>Pedobacter</taxon>
    </lineage>
</organism>
<dbReference type="OrthoDB" id="9771205at2"/>
<keyword evidence="3" id="KW-0813">Transport</keyword>
<dbReference type="PANTHER" id="PTHR30026">
    <property type="entry name" value="OUTER MEMBRANE PROTEIN TOLC"/>
    <property type="match status" value="1"/>
</dbReference>
<sequence>MKHYIYGLFAALSICFCSISMVNAQEKLTLKEAISIALQNNYDIKLIKNEVEIAKNNANMGNAGMLPIAAATFNTGGSRQNTLQTQASGTERRINGARNSNMGYGVGLDWTIFDGFTMFANYERLKTLRQQGEKNADLQILTTITDVISAYYNVAKQQQLVVAADSTIDVSAFRLRIADSKLKIGRGSKLDVLAAKVDYNTDTSTYLQQKNLLNNYQVTLNQLLARDVNIKFTVDNAFAIEENLNYTTLASQLEQLNPALQSAILNKKVAELNLKQVQGARYPLISVNSGYDFNKSESPTGFNTQFRAKGFSYGLTASFNIFNGFLQRQNERNAKVNISTANLQLDQTKQNLSAQLISAYQDYSTFIELAKLEKGNIDIANQNLDITLEKYRLGNIAPLELREAQRNAIDANNRYLEIKYQGKLAEIYLKQISGTLNLQ</sequence>
<evidence type="ECO:0000256" key="7">
    <source>
        <dbReference type="ARBA" id="ARBA00023237"/>
    </source>
</evidence>
<name>A0A286A7S8_9SPHI</name>
<dbReference type="AlphaFoldDB" id="A0A286A7S8"/>
<protein>
    <submittedName>
        <fullName evidence="9">Outer membrane protein TolC</fullName>
    </submittedName>
</protein>
<dbReference type="EMBL" id="OCMT01000003">
    <property type="protein sequence ID" value="SOD17964.1"/>
    <property type="molecule type" value="Genomic_DNA"/>
</dbReference>
<dbReference type="PANTHER" id="PTHR30026:SF20">
    <property type="entry name" value="OUTER MEMBRANE PROTEIN TOLC"/>
    <property type="match status" value="1"/>
</dbReference>
<keyword evidence="4" id="KW-1134">Transmembrane beta strand</keyword>
<evidence type="ECO:0000256" key="2">
    <source>
        <dbReference type="ARBA" id="ARBA00007613"/>
    </source>
</evidence>
<dbReference type="InterPro" id="IPR051906">
    <property type="entry name" value="TolC-like"/>
</dbReference>
<dbReference type="Gene3D" id="1.20.1600.10">
    <property type="entry name" value="Outer membrane efflux proteins (OEP)"/>
    <property type="match status" value="1"/>
</dbReference>
<evidence type="ECO:0000313" key="9">
    <source>
        <dbReference type="EMBL" id="SOD17964.1"/>
    </source>
</evidence>
<dbReference type="Proteomes" id="UP000219281">
    <property type="component" value="Unassembled WGS sequence"/>
</dbReference>
<dbReference type="GO" id="GO:0009279">
    <property type="term" value="C:cell outer membrane"/>
    <property type="evidence" value="ECO:0007669"/>
    <property type="project" value="UniProtKB-SubCell"/>
</dbReference>
<reference evidence="10" key="1">
    <citation type="submission" date="2017-09" db="EMBL/GenBank/DDBJ databases">
        <authorList>
            <person name="Varghese N."/>
            <person name="Submissions S."/>
        </authorList>
    </citation>
    <scope>NUCLEOTIDE SEQUENCE [LARGE SCALE GENOMIC DNA]</scope>
    <source>
        <strain evidence="10">CGMCC 1.12803</strain>
    </source>
</reference>
<dbReference type="GO" id="GO:0015288">
    <property type="term" value="F:porin activity"/>
    <property type="evidence" value="ECO:0007669"/>
    <property type="project" value="TreeGrafter"/>
</dbReference>
<gene>
    <name evidence="9" type="ORF">SAMN06297358_2757</name>
</gene>
<accession>A0A286A7S8</accession>
<dbReference type="SUPFAM" id="SSF56954">
    <property type="entry name" value="Outer membrane efflux proteins (OEP)"/>
    <property type="match status" value="1"/>
</dbReference>
<comment type="similarity">
    <text evidence="2">Belongs to the outer membrane factor (OMF) (TC 1.B.17) family.</text>
</comment>
<evidence type="ECO:0000256" key="1">
    <source>
        <dbReference type="ARBA" id="ARBA00004442"/>
    </source>
</evidence>
<dbReference type="GO" id="GO:1990281">
    <property type="term" value="C:efflux pump complex"/>
    <property type="evidence" value="ECO:0007669"/>
    <property type="project" value="TreeGrafter"/>
</dbReference>
<evidence type="ECO:0000256" key="8">
    <source>
        <dbReference type="SAM" id="SignalP"/>
    </source>
</evidence>
<keyword evidence="10" id="KW-1185">Reference proteome</keyword>
<feature type="signal peptide" evidence="8">
    <location>
        <begin position="1"/>
        <end position="24"/>
    </location>
</feature>
<proteinExistence type="inferred from homology"/>
<evidence type="ECO:0000256" key="4">
    <source>
        <dbReference type="ARBA" id="ARBA00022452"/>
    </source>
</evidence>
<evidence type="ECO:0000256" key="3">
    <source>
        <dbReference type="ARBA" id="ARBA00022448"/>
    </source>
</evidence>
<dbReference type="InterPro" id="IPR003423">
    <property type="entry name" value="OMP_efflux"/>
</dbReference>
<keyword evidence="6" id="KW-0472">Membrane</keyword>
<comment type="subcellular location">
    <subcellularLocation>
        <location evidence="1">Cell outer membrane</location>
    </subcellularLocation>
</comment>
<evidence type="ECO:0000313" key="10">
    <source>
        <dbReference type="Proteomes" id="UP000219281"/>
    </source>
</evidence>
<dbReference type="GO" id="GO:0015562">
    <property type="term" value="F:efflux transmembrane transporter activity"/>
    <property type="evidence" value="ECO:0007669"/>
    <property type="project" value="InterPro"/>
</dbReference>
<feature type="chain" id="PRO_5013216405" evidence="8">
    <location>
        <begin position="25"/>
        <end position="439"/>
    </location>
</feature>
<dbReference type="Pfam" id="PF02321">
    <property type="entry name" value="OEP"/>
    <property type="match status" value="2"/>
</dbReference>
<keyword evidence="5" id="KW-0812">Transmembrane</keyword>
<dbReference type="RefSeq" id="WP_097132596.1">
    <property type="nucleotide sequence ID" value="NZ_OCMT01000003.1"/>
</dbReference>
<keyword evidence="8" id="KW-0732">Signal</keyword>
<evidence type="ECO:0000256" key="5">
    <source>
        <dbReference type="ARBA" id="ARBA00022692"/>
    </source>
</evidence>